<name>A0A834WJ81_9FABA</name>
<evidence type="ECO:0000313" key="2">
    <source>
        <dbReference type="Proteomes" id="UP000634136"/>
    </source>
</evidence>
<proteinExistence type="predicted"/>
<comment type="caution">
    <text evidence="1">The sequence shown here is derived from an EMBL/GenBank/DDBJ whole genome shotgun (WGS) entry which is preliminary data.</text>
</comment>
<dbReference type="Proteomes" id="UP000634136">
    <property type="component" value="Unassembled WGS sequence"/>
</dbReference>
<accession>A0A834WJ81</accession>
<sequence length="66" mass="7252">MKEFLLQIDKILVLAALAALAVLALVSMDDEYTFSTKSSTKMISERVASIVTSKTEKHLVFPGPPR</sequence>
<evidence type="ECO:0000313" key="1">
    <source>
        <dbReference type="EMBL" id="KAF7822888.1"/>
    </source>
</evidence>
<organism evidence="1 2">
    <name type="scientific">Senna tora</name>
    <dbReference type="NCBI Taxonomy" id="362788"/>
    <lineage>
        <taxon>Eukaryota</taxon>
        <taxon>Viridiplantae</taxon>
        <taxon>Streptophyta</taxon>
        <taxon>Embryophyta</taxon>
        <taxon>Tracheophyta</taxon>
        <taxon>Spermatophyta</taxon>
        <taxon>Magnoliopsida</taxon>
        <taxon>eudicotyledons</taxon>
        <taxon>Gunneridae</taxon>
        <taxon>Pentapetalae</taxon>
        <taxon>rosids</taxon>
        <taxon>fabids</taxon>
        <taxon>Fabales</taxon>
        <taxon>Fabaceae</taxon>
        <taxon>Caesalpinioideae</taxon>
        <taxon>Cassia clade</taxon>
        <taxon>Senna</taxon>
    </lineage>
</organism>
<dbReference type="AlphaFoldDB" id="A0A834WJ81"/>
<keyword evidence="2" id="KW-1185">Reference proteome</keyword>
<gene>
    <name evidence="1" type="ORF">G2W53_021032</name>
</gene>
<dbReference type="EMBL" id="JAAIUW010000007">
    <property type="protein sequence ID" value="KAF7822888.1"/>
    <property type="molecule type" value="Genomic_DNA"/>
</dbReference>
<protein>
    <submittedName>
        <fullName evidence="1">Uncharacterized protein</fullName>
    </submittedName>
</protein>
<reference evidence="1" key="1">
    <citation type="submission" date="2020-09" db="EMBL/GenBank/DDBJ databases">
        <title>Genome-Enabled Discovery of Anthraquinone Biosynthesis in Senna tora.</title>
        <authorList>
            <person name="Kang S.-H."/>
            <person name="Pandey R.P."/>
            <person name="Lee C.-M."/>
            <person name="Sim J.-S."/>
            <person name="Jeong J.-T."/>
            <person name="Choi B.-S."/>
            <person name="Jung M."/>
            <person name="Ginzburg D."/>
            <person name="Zhao K."/>
            <person name="Won S.Y."/>
            <person name="Oh T.-J."/>
            <person name="Yu Y."/>
            <person name="Kim N.-H."/>
            <person name="Lee O.R."/>
            <person name="Lee T.-H."/>
            <person name="Bashyal P."/>
            <person name="Kim T.-S."/>
            <person name="Lee W.-H."/>
            <person name="Kawkins C."/>
            <person name="Kim C.-K."/>
            <person name="Kim J.S."/>
            <person name="Ahn B.O."/>
            <person name="Rhee S.Y."/>
            <person name="Sohng J.K."/>
        </authorList>
    </citation>
    <scope>NUCLEOTIDE SEQUENCE</scope>
    <source>
        <tissue evidence="1">Leaf</tissue>
    </source>
</reference>